<dbReference type="Ensembl" id="ENSECAT00000141322.1">
    <property type="protein sequence ID" value="ENSECAP00000073306.1"/>
    <property type="gene ID" value="ENSECAG00000060378.1"/>
</dbReference>
<reference evidence="1 2" key="1">
    <citation type="journal article" date="2009" name="Science">
        <title>Genome sequence, comparative analysis, and population genetics of the domestic horse.</title>
        <authorList>
            <consortium name="Broad Institute Genome Sequencing Platform"/>
            <consortium name="Broad Institute Whole Genome Assembly Team"/>
            <person name="Wade C.M."/>
            <person name="Giulotto E."/>
            <person name="Sigurdsson S."/>
            <person name="Zoli M."/>
            <person name="Gnerre S."/>
            <person name="Imsland F."/>
            <person name="Lear T.L."/>
            <person name="Adelson D.L."/>
            <person name="Bailey E."/>
            <person name="Bellone R.R."/>
            <person name="Bloecker H."/>
            <person name="Distl O."/>
            <person name="Edgar R.C."/>
            <person name="Garber M."/>
            <person name="Leeb T."/>
            <person name="Mauceli E."/>
            <person name="MacLeod J.N."/>
            <person name="Penedo M.C.T."/>
            <person name="Raison J.M."/>
            <person name="Sharpe T."/>
            <person name="Vogel J."/>
            <person name="Andersson L."/>
            <person name="Antczak D.F."/>
            <person name="Biagi T."/>
            <person name="Binns M.M."/>
            <person name="Chowdhary B.P."/>
            <person name="Coleman S.J."/>
            <person name="Della Valle G."/>
            <person name="Fryc S."/>
            <person name="Guerin G."/>
            <person name="Hasegawa T."/>
            <person name="Hill E.W."/>
            <person name="Jurka J."/>
            <person name="Kiialainen A."/>
            <person name="Lindgren G."/>
            <person name="Liu J."/>
            <person name="Magnani E."/>
            <person name="Mickelson J.R."/>
            <person name="Murray J."/>
            <person name="Nergadze S.G."/>
            <person name="Onofrio R."/>
            <person name="Pedroni S."/>
            <person name="Piras M.F."/>
            <person name="Raudsepp T."/>
            <person name="Rocchi M."/>
            <person name="Roeed K.H."/>
            <person name="Ryder O.A."/>
            <person name="Searle S."/>
            <person name="Skow L."/>
            <person name="Swinburne J.E."/>
            <person name="Syvaenen A.C."/>
            <person name="Tozaki T."/>
            <person name="Valberg S.J."/>
            <person name="Vaudin M."/>
            <person name="White J.R."/>
            <person name="Zody M.C."/>
            <person name="Lander E.S."/>
            <person name="Lindblad-Toh K."/>
        </authorList>
    </citation>
    <scope>NUCLEOTIDE SEQUENCE [LARGE SCALE GENOMIC DNA]</scope>
    <source>
        <strain evidence="1 2">Thoroughbred</strain>
    </source>
</reference>
<evidence type="ECO:0000313" key="2">
    <source>
        <dbReference type="Proteomes" id="UP000002281"/>
    </source>
</evidence>
<dbReference type="AlphaFoldDB" id="A0A9L0SGJ3"/>
<keyword evidence="2" id="KW-1185">Reference proteome</keyword>
<sequence length="286" mass="30781">MPLRGPSDACFTTFLISSYLAAFSRRQVRSTTDTLEVGTRKAMPVSFPFSSGMTLPTALAAPVEAGMMFWAAPRPSRHSFPAGPSTVFWVAVMACTVVMSPSTMPKWSWMTLARGAKQLVVQEALLTIFRELSYWGISRRSRDDDPFGSTLQVSPSLLQGSEDTSGLHNIFSTSIAPFDVGGISLLEDGDGLSVDDKLPVLGLDCAMELAMGGIILKHVDHVAEVNEGVIDGDNIHFARVKSSPGDQAPNTAKSVYSDLHHCVAGTRLAVRKGSGCLSNEEEQRSQ</sequence>
<name>A0A9L0SGJ3_HORSE</name>
<protein>
    <submittedName>
        <fullName evidence="1">Uncharacterized protein</fullName>
    </submittedName>
</protein>
<evidence type="ECO:0000313" key="1">
    <source>
        <dbReference type="Ensembl" id="ENSECAP00000073306.1"/>
    </source>
</evidence>
<reference evidence="1" key="3">
    <citation type="submission" date="2025-09" db="UniProtKB">
        <authorList>
            <consortium name="Ensembl"/>
        </authorList>
    </citation>
    <scope>IDENTIFICATION</scope>
    <source>
        <strain evidence="1">Thoroughbred</strain>
    </source>
</reference>
<dbReference type="Proteomes" id="UP000002281">
    <property type="component" value="Chromosome 5"/>
</dbReference>
<accession>A0A9L0SGJ3</accession>
<reference evidence="1" key="2">
    <citation type="submission" date="2025-08" db="UniProtKB">
        <authorList>
            <consortium name="Ensembl"/>
        </authorList>
    </citation>
    <scope>IDENTIFICATION</scope>
    <source>
        <strain evidence="1">Thoroughbred</strain>
    </source>
</reference>
<dbReference type="GeneTree" id="ENSGT00580000082664"/>
<proteinExistence type="predicted"/>
<organism evidence="1 2">
    <name type="scientific">Equus caballus</name>
    <name type="common">Horse</name>
    <dbReference type="NCBI Taxonomy" id="9796"/>
    <lineage>
        <taxon>Eukaryota</taxon>
        <taxon>Metazoa</taxon>
        <taxon>Chordata</taxon>
        <taxon>Craniata</taxon>
        <taxon>Vertebrata</taxon>
        <taxon>Euteleostomi</taxon>
        <taxon>Mammalia</taxon>
        <taxon>Eutheria</taxon>
        <taxon>Laurasiatheria</taxon>
        <taxon>Perissodactyla</taxon>
        <taxon>Equidae</taxon>
        <taxon>Equus</taxon>
    </lineage>
</organism>